<dbReference type="RefSeq" id="WP_084623881.1">
    <property type="nucleotide sequence ID" value="NZ_BANB01000816.1"/>
</dbReference>
<dbReference type="NCBIfam" id="TIGR01849">
    <property type="entry name" value="PHB_depoly_PhaZ"/>
    <property type="match status" value="1"/>
</dbReference>
<dbReference type="OrthoDB" id="9774318at2"/>
<evidence type="ECO:0000313" key="2">
    <source>
        <dbReference type="EMBL" id="GAN78405.1"/>
    </source>
</evidence>
<dbReference type="InterPro" id="IPR029058">
    <property type="entry name" value="AB_hydrolase_fold"/>
</dbReference>
<protein>
    <submittedName>
        <fullName evidence="2">Polyhydroxyalkanoate depolymerase</fullName>
    </submittedName>
</protein>
<dbReference type="EMBL" id="BANB01000816">
    <property type="protein sequence ID" value="GAN78405.1"/>
    <property type="molecule type" value="Genomic_DNA"/>
</dbReference>
<dbReference type="PANTHER" id="PTHR36837:SF4">
    <property type="entry name" value="BLR0908 PROTEIN"/>
    <property type="match status" value="1"/>
</dbReference>
<dbReference type="InterPro" id="IPR010915">
    <property type="entry name" value="PHB_depoly_PhaZ"/>
</dbReference>
<dbReference type="Proteomes" id="UP000032680">
    <property type="component" value="Unassembled WGS sequence"/>
</dbReference>
<dbReference type="PANTHER" id="PTHR36837">
    <property type="entry name" value="POLY(3-HYDROXYALKANOATE) POLYMERASE SUBUNIT PHAC"/>
    <property type="match status" value="1"/>
</dbReference>
<name>A0A0D6P9G5_9PROT</name>
<sequence length="406" mass="44998">MIRYDVYYALTEALDLPRRMADSMSRMLRQMNGVETSHPWLRATAGLLDVMAIGGTTHRRPPYGIDAVPVGNRTLPVIEEAVDVRPFGTLLRFRKTDAPVQPKLLIVAPMSGHYATLLRGTVRTALADHDVYVTDWHNARDVPVAAGRFGLDDYVGYLIAWLEAMGGRNHVLGVCQPTVAVLAAGAVMAQARHPSQPRSMTLMAGPIDARVSPTRVNDLASSRPIAWFERELIQTVPWPLAGHGRRVYPGHTQVTAFMLMNLHRHVAAQYGQVSNMVRGDWRAAAAHRTFYDEYLAVMDLPAEFYLETVARVFQTYDLARGALTYRGQTVDPGAIRHTFVFTVEGELDDICAIGQTSAALDLCTGLRPSMKRHHLQLGVGHYGVFSGRRWTGEVYPLVREVIAATS</sequence>
<gene>
    <name evidence="2" type="ORF">Asru_0818_04</name>
</gene>
<dbReference type="InterPro" id="IPR009656">
    <property type="entry name" value="PHB_depo_C"/>
</dbReference>
<dbReference type="PIRSF" id="PIRSF020818">
    <property type="entry name" value="PHB_depoly_PhaZ"/>
    <property type="match status" value="1"/>
</dbReference>
<organism evidence="2 3">
    <name type="scientific">Acidisphaera rubrifaciens HS-AP3</name>
    <dbReference type="NCBI Taxonomy" id="1231350"/>
    <lineage>
        <taxon>Bacteria</taxon>
        <taxon>Pseudomonadati</taxon>
        <taxon>Pseudomonadota</taxon>
        <taxon>Alphaproteobacteria</taxon>
        <taxon>Acetobacterales</taxon>
        <taxon>Acetobacteraceae</taxon>
        <taxon>Acidisphaera</taxon>
    </lineage>
</organism>
<evidence type="ECO:0000259" key="1">
    <source>
        <dbReference type="Pfam" id="PF06850"/>
    </source>
</evidence>
<proteinExistence type="predicted"/>
<dbReference type="InterPro" id="IPR051321">
    <property type="entry name" value="PHA/PHB_synthase"/>
</dbReference>
<keyword evidence="3" id="KW-1185">Reference proteome</keyword>
<dbReference type="AlphaFoldDB" id="A0A0D6P9G5"/>
<feature type="domain" description="PHB de-polymerase C-terminal" evidence="1">
    <location>
        <begin position="204"/>
        <end position="404"/>
    </location>
</feature>
<dbReference type="Pfam" id="PF06850">
    <property type="entry name" value="PHB_depo_C"/>
    <property type="match status" value="1"/>
</dbReference>
<comment type="caution">
    <text evidence="2">The sequence shown here is derived from an EMBL/GenBank/DDBJ whole genome shotgun (WGS) entry which is preliminary data.</text>
</comment>
<dbReference type="SUPFAM" id="SSF53474">
    <property type="entry name" value="alpha/beta-Hydrolases"/>
    <property type="match status" value="1"/>
</dbReference>
<accession>A0A0D6P9G5</accession>
<evidence type="ECO:0000313" key="3">
    <source>
        <dbReference type="Proteomes" id="UP000032680"/>
    </source>
</evidence>
<reference evidence="2 3" key="1">
    <citation type="submission" date="2012-11" db="EMBL/GenBank/DDBJ databases">
        <title>Whole genome sequence of Acidisphaera rubrifaciens HS-AP3.</title>
        <authorList>
            <person name="Azuma Y."/>
            <person name="Higashiura N."/>
            <person name="Hirakawa H."/>
            <person name="Matsushita K."/>
        </authorList>
    </citation>
    <scope>NUCLEOTIDE SEQUENCE [LARGE SCALE GENOMIC DNA]</scope>
    <source>
        <strain evidence="2 3">HS-AP3</strain>
    </source>
</reference>